<gene>
    <name evidence="2" type="ORF">MGLY_31950</name>
</gene>
<dbReference type="AlphaFoldDB" id="A0A6I5ZUV4"/>
<dbReference type="Gene3D" id="1.25.40.10">
    <property type="entry name" value="Tetratricopeptide repeat domain"/>
    <property type="match status" value="1"/>
</dbReference>
<keyword evidence="3" id="KW-1185">Reference proteome</keyword>
<dbReference type="InterPro" id="IPR011990">
    <property type="entry name" value="TPR-like_helical_dom_sf"/>
</dbReference>
<dbReference type="Proteomes" id="UP000425916">
    <property type="component" value="Chromosome"/>
</dbReference>
<protein>
    <submittedName>
        <fullName evidence="2">Uncharacterized protein</fullName>
    </submittedName>
</protein>
<evidence type="ECO:0000313" key="3">
    <source>
        <dbReference type="Proteomes" id="UP000425916"/>
    </source>
</evidence>
<name>A0A6I5ZUV4_9FIRM</name>
<evidence type="ECO:0000256" key="1">
    <source>
        <dbReference type="PROSITE-ProRule" id="PRU00339"/>
    </source>
</evidence>
<reference evidence="2 3" key="1">
    <citation type="submission" date="2019-11" db="EMBL/GenBank/DDBJ databases">
        <title>Genome sequence of Moorella glycerini DSM11254.</title>
        <authorList>
            <person name="Poehlein A."/>
            <person name="Boeer T."/>
            <person name="Daniel R."/>
        </authorList>
    </citation>
    <scope>NUCLEOTIDE SEQUENCE [LARGE SCALE GENOMIC DNA]</scope>
    <source>
        <strain evidence="2 3">DSM 11254</strain>
    </source>
</reference>
<dbReference type="RefSeq" id="WP_156275496.1">
    <property type="nucleotide sequence ID" value="NZ_CP046244.1"/>
</dbReference>
<sequence>MTTIEHAIELLKTTAQNLSSSKFVTIRFRPYKIIRNDKYTTFNIKHIYHQMLTMAQNGNWEQANKNAVWLRNYIIGNPYVLLQMSVCMIKSYNWLEATKILRSIVATTDDNLALLLQALVLLGLVSIKSDSFESACGYLLRAYRLQPKNDEIRQYAAASLALVGRKELALQILRKDDAVKRKWENKNSSNMKNQIERGEHQFQYKPKKLSKKDSVKPKEARVKGNLCINCINAEKCPGMVSYKGAWDRVIFVQVVFYQRNVFK</sequence>
<accession>A0A6I5ZUV4</accession>
<dbReference type="PROSITE" id="PS50005">
    <property type="entry name" value="TPR"/>
    <property type="match status" value="1"/>
</dbReference>
<dbReference type="EMBL" id="CP046244">
    <property type="protein sequence ID" value="QGP93773.1"/>
    <property type="molecule type" value="Genomic_DNA"/>
</dbReference>
<feature type="repeat" description="TPR" evidence="1">
    <location>
        <begin position="116"/>
        <end position="149"/>
    </location>
</feature>
<keyword evidence="1" id="KW-0802">TPR repeat</keyword>
<dbReference type="SUPFAM" id="SSF48452">
    <property type="entry name" value="TPR-like"/>
    <property type="match status" value="1"/>
</dbReference>
<proteinExistence type="predicted"/>
<organism evidence="2 3">
    <name type="scientific">Neomoorella glycerini</name>
    <dbReference type="NCBI Taxonomy" id="55779"/>
    <lineage>
        <taxon>Bacteria</taxon>
        <taxon>Bacillati</taxon>
        <taxon>Bacillota</taxon>
        <taxon>Clostridia</taxon>
        <taxon>Neomoorellales</taxon>
        <taxon>Neomoorellaceae</taxon>
        <taxon>Neomoorella</taxon>
    </lineage>
</organism>
<evidence type="ECO:0000313" key="2">
    <source>
        <dbReference type="EMBL" id="QGP93773.1"/>
    </source>
</evidence>
<dbReference type="InterPro" id="IPR019734">
    <property type="entry name" value="TPR_rpt"/>
</dbReference>